<keyword evidence="1" id="KW-0732">Signal</keyword>
<dbReference type="Proteomes" id="UP001230268">
    <property type="component" value="Unassembled WGS sequence"/>
</dbReference>
<comment type="caution">
    <text evidence="2">The sequence shown here is derived from an EMBL/GenBank/DDBJ whole genome shotgun (WGS) entry which is preliminary data.</text>
</comment>
<gene>
    <name evidence="2" type="ORF">BgAZ_400210</name>
</gene>
<feature type="chain" id="PRO_5042057175" evidence="1">
    <location>
        <begin position="29"/>
        <end position="1178"/>
    </location>
</feature>
<evidence type="ECO:0000256" key="1">
    <source>
        <dbReference type="SAM" id="SignalP"/>
    </source>
</evidence>
<name>A0AAD8PDD3_BABGI</name>
<sequence>MDHASGVMSCVRLLLKAFLVLIASPCNGRGVVCLSSGNKPPGLRTIRHATYLVSPEWSSYPYNARTDPVGGRKKDAEALDEGKDFSGFCMPPIVEKRSIEDQGDAGESLDVVKSPNGSVEAGKVNRVQYSRACGQSPKQSHSVNKAEVQVSLDDIIEEAFKRQVETHNLCAMSCKGKAKDELVYRLLSRFSEYKRKRKNLPHLLYVCRAVSDVSAVIDRYTDSLVTLGKFNIISGNQITITPNSLLTIADSRTLFRIYNVINENGLEDANATIKKLGITHGKQDDRASGNEMTGETKSCFPSQELSNMDLRLGKVEVSEGNSEEFVQLLGQLLQSYMQSHGDLLDKEWTNDTDLFPPKEALLSLKSWVERSYHSPEQLANRLMVDEAGKRLVLLDGFVYDSYYAANGSTTSFFDEIMISLKKECQVLALSPKIFSSQNISQWLKKLRVPMEFVVTQALPEFRVAYGSMCFDPFDTERKIKYSSRYNTSIKDILSGKDVDITNFFNVEANTPSFCSNVPWNVKFKEYLKDVIKDALRLQGIDTLHKFKHASRRVYNYIKKYFYGPSRAENQKKIIGDGSMALNAESRGNSVKASTIDDVLENLINMETYNIGATLIHKAIRSKTFHDMMLSHAQNVVDRVIDDAIFPTVVYNVSKGLSDSFDSLLNGKFDASDDIKDLLRREGLESDAPHMLQEGVAVITRHTNPDIVRFVKDNISLFRVIVTDEQVPGARHIVWCRPVVLNEWNEMKRNMNNIQQANIWLGAERVTFYGVYPLDVARSLISMMNHAAVDFSGYNAKRELGDKGQLISECALKNGELNMKMQQMTFAKYMLDCRDNYIRTATCQGLNEPIATSQKRDVEIKPHSGSNGMQEHHTVVKAPIIKTMLDRHEYLETLESKLLEMQVDMQPFYILDQKVARAKGFDDYITSHINTMISLKSMYIKEMGMAASLCGADVVGCDGKKYKVVWIGDKCSEKFPMSNVSDNTKVEMQEFMHNHSRIGAFSLLKGDECFLLVPLYFIKDIESIPQQCSPMDVHVSRCTHAAVSIIVNEGMPVDSVPKLMPYLILTNGEPPEQVMLPQEMEAFCFLPRGPVELCKISQEMWNHYGDREAELMDDATSKLLNSTHFKVGTKEDVRRLINQVRSVYRNRSLGGLEVHSKRNRGIDRSWGHGINGTACSPHQ</sequence>
<dbReference type="AlphaFoldDB" id="A0AAD8PDD3"/>
<organism evidence="2 3">
    <name type="scientific">Babesia gibsoni</name>
    <dbReference type="NCBI Taxonomy" id="33632"/>
    <lineage>
        <taxon>Eukaryota</taxon>
        <taxon>Sar</taxon>
        <taxon>Alveolata</taxon>
        <taxon>Apicomplexa</taxon>
        <taxon>Aconoidasida</taxon>
        <taxon>Piroplasmida</taxon>
        <taxon>Babesiidae</taxon>
        <taxon>Babesia</taxon>
    </lineage>
</organism>
<accession>A0AAD8PDD3</accession>
<proteinExistence type="predicted"/>
<evidence type="ECO:0000313" key="2">
    <source>
        <dbReference type="EMBL" id="KAK1441991.1"/>
    </source>
</evidence>
<reference evidence="2" key="1">
    <citation type="submission" date="2023-08" db="EMBL/GenBank/DDBJ databases">
        <title>Draft sequence of the Babesia gibsoni genome.</title>
        <authorList>
            <person name="Yamagishi J.Y."/>
            <person name="Xuan X.X."/>
        </authorList>
    </citation>
    <scope>NUCLEOTIDE SEQUENCE</scope>
    <source>
        <strain evidence="2">Azabu</strain>
    </source>
</reference>
<keyword evidence="3" id="KW-1185">Reference proteome</keyword>
<feature type="signal peptide" evidence="1">
    <location>
        <begin position="1"/>
        <end position="28"/>
    </location>
</feature>
<evidence type="ECO:0000313" key="3">
    <source>
        <dbReference type="Proteomes" id="UP001230268"/>
    </source>
</evidence>
<protein>
    <submittedName>
        <fullName evidence="2">Uncharacterized protein</fullName>
    </submittedName>
</protein>
<dbReference type="EMBL" id="JAVEPI010000004">
    <property type="protein sequence ID" value="KAK1441991.1"/>
    <property type="molecule type" value="Genomic_DNA"/>
</dbReference>